<dbReference type="SUPFAM" id="SSF57903">
    <property type="entry name" value="FYVE/PHD zinc finger"/>
    <property type="match status" value="2"/>
</dbReference>
<evidence type="ECO:0000256" key="6">
    <source>
        <dbReference type="SAM" id="MobiDB-lite"/>
    </source>
</evidence>
<feature type="coiled-coil region" evidence="5">
    <location>
        <begin position="382"/>
        <end position="437"/>
    </location>
</feature>
<keyword evidence="3" id="KW-0862">Zinc</keyword>
<feature type="compositionally biased region" description="Acidic residues" evidence="6">
    <location>
        <begin position="916"/>
        <end position="926"/>
    </location>
</feature>
<dbReference type="OrthoDB" id="20839at2759"/>
<feature type="non-terminal residue" evidence="9">
    <location>
        <position position="1069"/>
    </location>
</feature>
<dbReference type="PROSITE" id="PS51805">
    <property type="entry name" value="EPHD"/>
    <property type="match status" value="1"/>
</dbReference>
<feature type="domain" description="PHD-type" evidence="8">
    <location>
        <begin position="198"/>
        <end position="317"/>
    </location>
</feature>
<comment type="caution">
    <text evidence="9">The sequence shown here is derived from an EMBL/GenBank/DDBJ whole genome shotgun (WGS) entry which is preliminary data.</text>
</comment>
<dbReference type="InterPro" id="IPR050701">
    <property type="entry name" value="Histone_Mod_Regulator"/>
</dbReference>
<keyword evidence="2 4" id="KW-0863">Zinc-finger</keyword>
<feature type="compositionally biased region" description="Basic residues" evidence="6">
    <location>
        <begin position="579"/>
        <end position="589"/>
    </location>
</feature>
<feature type="compositionally biased region" description="Low complexity" evidence="6">
    <location>
        <begin position="541"/>
        <end position="551"/>
    </location>
</feature>
<dbReference type="Pfam" id="PF00628">
    <property type="entry name" value="PHD"/>
    <property type="match status" value="1"/>
</dbReference>
<feature type="compositionally biased region" description="Polar residues" evidence="6">
    <location>
        <begin position="11"/>
        <end position="26"/>
    </location>
</feature>
<dbReference type="PANTHER" id="PTHR13793:SF107">
    <property type="entry name" value="BROMODOMAIN-CONTAINING PROTEIN HOMOLOG"/>
    <property type="match status" value="1"/>
</dbReference>
<dbReference type="EMBL" id="CAJVPY010006070">
    <property type="protein sequence ID" value="CAG8655727.1"/>
    <property type="molecule type" value="Genomic_DNA"/>
</dbReference>
<dbReference type="Pfam" id="PF13831">
    <property type="entry name" value="PHD_2"/>
    <property type="match status" value="1"/>
</dbReference>
<evidence type="ECO:0000313" key="9">
    <source>
        <dbReference type="EMBL" id="CAG8655727.1"/>
    </source>
</evidence>
<evidence type="ECO:0000256" key="1">
    <source>
        <dbReference type="ARBA" id="ARBA00022723"/>
    </source>
</evidence>
<feature type="region of interest" description="Disordered" evidence="6">
    <location>
        <begin position="853"/>
        <end position="929"/>
    </location>
</feature>
<feature type="domain" description="PHD-type" evidence="7">
    <location>
        <begin position="140"/>
        <end position="194"/>
    </location>
</feature>
<proteinExistence type="predicted"/>
<dbReference type="InterPro" id="IPR034732">
    <property type="entry name" value="EPHD"/>
</dbReference>
<accession>A0A9N9H3L9</accession>
<organism evidence="9 10">
    <name type="scientific">Dentiscutata erythropus</name>
    <dbReference type="NCBI Taxonomy" id="1348616"/>
    <lineage>
        <taxon>Eukaryota</taxon>
        <taxon>Fungi</taxon>
        <taxon>Fungi incertae sedis</taxon>
        <taxon>Mucoromycota</taxon>
        <taxon>Glomeromycotina</taxon>
        <taxon>Glomeromycetes</taxon>
        <taxon>Diversisporales</taxon>
        <taxon>Gigasporaceae</taxon>
        <taxon>Dentiscutata</taxon>
    </lineage>
</organism>
<feature type="region of interest" description="Disordered" evidence="6">
    <location>
        <begin position="523"/>
        <end position="620"/>
    </location>
</feature>
<feature type="compositionally biased region" description="Polar residues" evidence="6">
    <location>
        <begin position="600"/>
        <end position="612"/>
    </location>
</feature>
<dbReference type="GO" id="GO:0008270">
    <property type="term" value="F:zinc ion binding"/>
    <property type="evidence" value="ECO:0007669"/>
    <property type="project" value="UniProtKB-KW"/>
</dbReference>
<dbReference type="SMART" id="SM00249">
    <property type="entry name" value="PHD"/>
    <property type="match status" value="3"/>
</dbReference>
<feature type="compositionally biased region" description="Polar residues" evidence="6">
    <location>
        <begin position="853"/>
        <end position="873"/>
    </location>
</feature>
<reference evidence="9" key="1">
    <citation type="submission" date="2021-06" db="EMBL/GenBank/DDBJ databases">
        <authorList>
            <person name="Kallberg Y."/>
            <person name="Tangrot J."/>
            <person name="Rosling A."/>
        </authorList>
    </citation>
    <scope>NUCLEOTIDE SEQUENCE</scope>
    <source>
        <strain evidence="9">MA453B</strain>
    </source>
</reference>
<dbReference type="Pfam" id="PF13832">
    <property type="entry name" value="zf-HC5HC2H_2"/>
    <property type="match status" value="1"/>
</dbReference>
<dbReference type="CDD" id="cd15492">
    <property type="entry name" value="PHD_BRPF_JADE_like"/>
    <property type="match status" value="1"/>
</dbReference>
<feature type="region of interest" description="Disordered" evidence="6">
    <location>
        <begin position="1014"/>
        <end position="1069"/>
    </location>
</feature>
<dbReference type="PROSITE" id="PS01359">
    <property type="entry name" value="ZF_PHD_1"/>
    <property type="match status" value="1"/>
</dbReference>
<feature type="compositionally biased region" description="Basic residues" evidence="6">
    <location>
        <begin position="900"/>
        <end position="911"/>
    </location>
</feature>
<dbReference type="PROSITE" id="PS50016">
    <property type="entry name" value="ZF_PHD_2"/>
    <property type="match status" value="2"/>
</dbReference>
<feature type="compositionally biased region" description="Basic residues" evidence="6">
    <location>
        <begin position="32"/>
        <end position="41"/>
    </location>
</feature>
<keyword evidence="10" id="KW-1185">Reference proteome</keyword>
<dbReference type="GO" id="GO:0006357">
    <property type="term" value="P:regulation of transcription by RNA polymerase II"/>
    <property type="evidence" value="ECO:0007669"/>
    <property type="project" value="TreeGrafter"/>
</dbReference>
<dbReference type="Proteomes" id="UP000789405">
    <property type="component" value="Unassembled WGS sequence"/>
</dbReference>
<dbReference type="InterPro" id="IPR011011">
    <property type="entry name" value="Znf_FYVE_PHD"/>
</dbReference>
<dbReference type="InterPro" id="IPR019787">
    <property type="entry name" value="Znf_PHD-finger"/>
</dbReference>
<feature type="compositionally biased region" description="Basic and acidic residues" evidence="6">
    <location>
        <begin position="1049"/>
        <end position="1069"/>
    </location>
</feature>
<evidence type="ECO:0000256" key="2">
    <source>
        <dbReference type="ARBA" id="ARBA00022771"/>
    </source>
</evidence>
<evidence type="ECO:0000256" key="3">
    <source>
        <dbReference type="ARBA" id="ARBA00022833"/>
    </source>
</evidence>
<dbReference type="AlphaFoldDB" id="A0A9N9H3L9"/>
<evidence type="ECO:0000259" key="7">
    <source>
        <dbReference type="PROSITE" id="PS50016"/>
    </source>
</evidence>
<evidence type="ECO:0000313" key="10">
    <source>
        <dbReference type="Proteomes" id="UP000789405"/>
    </source>
</evidence>
<keyword evidence="5" id="KW-0175">Coiled coil</keyword>
<dbReference type="PANTHER" id="PTHR13793">
    <property type="entry name" value="PHD FINGER PROTEINS"/>
    <property type="match status" value="1"/>
</dbReference>
<dbReference type="InterPro" id="IPR019786">
    <property type="entry name" value="Zinc_finger_PHD-type_CS"/>
</dbReference>
<dbReference type="Gene3D" id="3.30.40.10">
    <property type="entry name" value="Zinc/RING finger domain, C3HC4 (zinc finger)"/>
    <property type="match status" value="3"/>
</dbReference>
<dbReference type="InterPro" id="IPR013083">
    <property type="entry name" value="Znf_RING/FYVE/PHD"/>
</dbReference>
<dbReference type="InterPro" id="IPR001965">
    <property type="entry name" value="Znf_PHD"/>
</dbReference>
<feature type="compositionally biased region" description="Basic residues" evidence="6">
    <location>
        <begin position="531"/>
        <end position="540"/>
    </location>
</feature>
<feature type="domain" description="PHD-type" evidence="7">
    <location>
        <begin position="933"/>
        <end position="1012"/>
    </location>
</feature>
<evidence type="ECO:0000259" key="8">
    <source>
        <dbReference type="PROSITE" id="PS51805"/>
    </source>
</evidence>
<evidence type="ECO:0000256" key="5">
    <source>
        <dbReference type="SAM" id="Coils"/>
    </source>
</evidence>
<gene>
    <name evidence="9" type="ORF">DERYTH_LOCUS10429</name>
</gene>
<protein>
    <submittedName>
        <fullName evidence="9">22500_t:CDS:1</fullName>
    </submittedName>
</protein>
<feature type="region of interest" description="Disordered" evidence="6">
    <location>
        <begin position="1"/>
        <end position="66"/>
    </location>
</feature>
<keyword evidence="1" id="KW-0479">Metal-binding</keyword>
<sequence>MCFVDHRRINPQISISPKYTSKSAGMNTKDKKTFKRGRKSPRNTVKPVEKNPQAPKTPGNEEVVDESGSLYSKMFADRGPNKRKVKMRAIAEDLFDEADPGDSDYKFVNEDSSGQDDINSDTDDTVVSDKHFSTTKLDDPGVCCICLENSTTEDNMLVYCDGDDCEVVCHQECYGIVHLPATDEPWYCDKCLAKPGETVTCALCPKQSGAFRRMKDGDKAGTWVHLVCALWMPGMWIGKTAEMSEITIEIIDQKNWNKPCCVCGPGDAQEGATVHCDAGECKSWLHVTCAQSLNLLECVEEDPEISDPYFVYCPQHGSHGPPRLNEWERWYRKRDKFLEQVRKEESSARLKRIKSYSDSGTGLLEIFEDRYARYRVRREQRIARCRRKIAQMNSQIQGLGEQKDKYENQTKDYANKITNLKKENVAIEKYLEQVNESLLILSKSMINLPNTPAINAARSNSKSCPSVIDNPAVDSMLKFLETTPEVQWTDQSKDIAQKIQINKLDNSCVTSLGIKSIQQIVTQREKEQKLKKTKKGKKRSTTNSRTSTSGSSKKKYKEPADVQADNTASSAQDVPSSSTKKKQRGRPAKSKVSDSKKTNRASNNDSENTDSVNGAGFDSMQGVQDTNLIDIIDAVGDRQTNNDISLKSENFASNIFPSSSNVFTNGVDVGKFPFNNKITSIATLLNPVESIISTDNSSNLNIVDNNNQNIIFGTNNLANRLAKYADGFTTNNASVNVNAINDLFSSNRIGNIGGSSINGSFINSTPAMFANGQFSANSVSRNSGNLVNSIATSFANGAIAGPSTGGSCIGSYSQMKGILNPLHVTSVPGGFTTSPANDTVAKISYLTSSIVPQSTPLYTSTPTPAGFYTTTPVTHEASPTKRRKVEEENNQEAQVDVEKRRKTSKGKRTSKKIPEQLEEAVAEDEPERPQIPQPVCAVCNLVPPPSTDQPSATYITPTKARSSMLLKGRDKVHRMIRCNFCKKWYHLACMNPARRTMPTGGYVWRCEDCDPGSDASDGSFVPENERPTSPKVPAETNEDHGDGSSQSTEKGKTKKDVVVTRKWKLRSDT</sequence>
<evidence type="ECO:0000256" key="4">
    <source>
        <dbReference type="PROSITE-ProRule" id="PRU00146"/>
    </source>
</evidence>
<feature type="compositionally biased region" description="Polar residues" evidence="6">
    <location>
        <begin position="564"/>
        <end position="578"/>
    </location>
</feature>
<name>A0A9N9H3L9_9GLOM</name>